<comment type="caution">
    <text evidence="1">The sequence shown here is derived from an EMBL/GenBank/DDBJ whole genome shotgun (WGS) entry which is preliminary data.</text>
</comment>
<reference evidence="1" key="1">
    <citation type="submission" date="2024-02" db="EMBL/GenBank/DDBJ databases">
        <authorList>
            <consortium name="Clinical and Environmental Microbiology Branch: Whole genome sequencing antimicrobial resistance pathogens in the healthcare setting"/>
        </authorList>
    </citation>
    <scope>NUCLEOTIDE SEQUENCE</scope>
    <source>
        <strain evidence="1">2021GO-0154</strain>
    </source>
</reference>
<organism evidence="1">
    <name type="scientific">Providencia stuartii</name>
    <dbReference type="NCBI Taxonomy" id="588"/>
    <lineage>
        <taxon>Bacteria</taxon>
        <taxon>Pseudomonadati</taxon>
        <taxon>Pseudomonadota</taxon>
        <taxon>Gammaproteobacteria</taxon>
        <taxon>Enterobacterales</taxon>
        <taxon>Morganellaceae</taxon>
        <taxon>Providencia</taxon>
    </lineage>
</organism>
<evidence type="ECO:0000313" key="1">
    <source>
        <dbReference type="EMBL" id="EMJ5134285.1"/>
    </source>
</evidence>
<name>A0AAI9GIV8_PROST</name>
<proteinExistence type="predicted"/>
<sequence length="70" mass="7963">MDIIDSANELEQLHIKAALSNRQSVIKSINGMCIWCEEMPAAPNSAYCSKDCGDDYEKYKRKNGWDGKYD</sequence>
<accession>A0AAI9GIV8</accession>
<dbReference type="AlphaFoldDB" id="A0AAI9GIV8"/>
<dbReference type="EMBL" id="ABMABF030000006">
    <property type="protein sequence ID" value="EMJ5134285.1"/>
    <property type="molecule type" value="Genomic_DNA"/>
</dbReference>
<gene>
    <name evidence="1" type="ORF">RG298_002016</name>
</gene>
<protein>
    <submittedName>
        <fullName evidence="1">Uncharacterized protein</fullName>
    </submittedName>
</protein>